<reference evidence="4" key="1">
    <citation type="submission" date="2017-08" db="EMBL/GenBank/DDBJ databases">
        <title>A dynamic microbial community with high functional redundancy inhabits the cold, oxic subseafloor aquifer.</title>
        <authorList>
            <person name="Tully B.J."/>
            <person name="Wheat C.G."/>
            <person name="Glazer B.T."/>
            <person name="Huber J.A."/>
        </authorList>
    </citation>
    <scope>NUCLEOTIDE SEQUENCE [LARGE SCALE GENOMIC DNA]</scope>
</reference>
<evidence type="ECO:0000259" key="2">
    <source>
        <dbReference type="PROSITE" id="PS50943"/>
    </source>
</evidence>
<dbReference type="Proteomes" id="UP000228987">
    <property type="component" value="Unassembled WGS sequence"/>
</dbReference>
<dbReference type="EMBL" id="NVWI01000002">
    <property type="protein sequence ID" value="PCJ42777.1"/>
    <property type="molecule type" value="Genomic_DNA"/>
</dbReference>
<sequence>MFITKKSLPRRTVLKGAGVAMGLPMLEAMIPAASAQNSAEPQLRFASVYTPHGVILDEYVPTTEGSDYEMTQILKPLEPFRDQMQVFSNMKLNTANTTGSGHATSSCTWMSGAVAKDTSGADVEAGQTIDQMIANHIGQETPLPSLELAIEDAGAMIGACDGTSSCGYINTISWAEATKPLPMEINPRVVFERMFGYGATTEERLLRAQTDKSLLDSIMVAAASMESRLGIRDQQRINDFLENVREVERRIGNLEGRMREQGSNLAAAPVEIPELYDDHVRIQFELMALAFQTDTTRVASMMLSRELNQRTYPQIGVPEQHHGVSHHGYNPERQALHALINTYHSKLLSDYFVSKLADIEDVNGSILDNTVIYYGAGMGDGNVHSKDPLSNVIIGGGAGQLLSGHHTDVIAENGDSTPNANLMLSILDVYGIHHDELNFSTGRINITKA</sequence>
<feature type="domain" description="HTH cro/C1-type" evidence="2">
    <location>
        <begin position="412"/>
        <end position="437"/>
    </location>
</feature>
<protein>
    <recommendedName>
        <fullName evidence="2">HTH cro/C1-type domain-containing protein</fullName>
    </recommendedName>
</protein>
<feature type="coiled-coil region" evidence="1">
    <location>
        <begin position="237"/>
        <end position="264"/>
    </location>
</feature>
<dbReference type="AlphaFoldDB" id="A0A2A5CFX3"/>
<dbReference type="InterPro" id="IPR011447">
    <property type="entry name" value="DUF1552"/>
</dbReference>
<keyword evidence="1" id="KW-0175">Coiled coil</keyword>
<dbReference type="PROSITE" id="PS50943">
    <property type="entry name" value="HTH_CROC1"/>
    <property type="match status" value="1"/>
</dbReference>
<accession>A0A2A5CFX3</accession>
<dbReference type="Pfam" id="PF07586">
    <property type="entry name" value="HXXSHH"/>
    <property type="match status" value="1"/>
</dbReference>
<dbReference type="PROSITE" id="PS51318">
    <property type="entry name" value="TAT"/>
    <property type="match status" value="1"/>
</dbReference>
<organism evidence="3 4">
    <name type="scientific">SAR86 cluster bacterium</name>
    <dbReference type="NCBI Taxonomy" id="2030880"/>
    <lineage>
        <taxon>Bacteria</taxon>
        <taxon>Pseudomonadati</taxon>
        <taxon>Pseudomonadota</taxon>
        <taxon>Gammaproteobacteria</taxon>
        <taxon>SAR86 cluster</taxon>
    </lineage>
</organism>
<proteinExistence type="predicted"/>
<dbReference type="InterPro" id="IPR006311">
    <property type="entry name" value="TAT_signal"/>
</dbReference>
<evidence type="ECO:0000256" key="1">
    <source>
        <dbReference type="SAM" id="Coils"/>
    </source>
</evidence>
<name>A0A2A5CFX3_9GAMM</name>
<dbReference type="InterPro" id="IPR001387">
    <property type="entry name" value="Cro/C1-type_HTH"/>
</dbReference>
<comment type="caution">
    <text evidence="3">The sequence shown here is derived from an EMBL/GenBank/DDBJ whole genome shotgun (WGS) entry which is preliminary data.</text>
</comment>
<evidence type="ECO:0000313" key="3">
    <source>
        <dbReference type="EMBL" id="PCJ42777.1"/>
    </source>
</evidence>
<evidence type="ECO:0000313" key="4">
    <source>
        <dbReference type="Proteomes" id="UP000228987"/>
    </source>
</evidence>
<gene>
    <name evidence="3" type="ORF">COA71_04550</name>
</gene>